<protein>
    <recommendedName>
        <fullName evidence="4">Interleukin-4</fullName>
    </recommendedName>
</protein>
<organism evidence="2 3">
    <name type="scientific">Potamilus streckersoni</name>
    <dbReference type="NCBI Taxonomy" id="2493646"/>
    <lineage>
        <taxon>Eukaryota</taxon>
        <taxon>Metazoa</taxon>
        <taxon>Spiralia</taxon>
        <taxon>Lophotrochozoa</taxon>
        <taxon>Mollusca</taxon>
        <taxon>Bivalvia</taxon>
        <taxon>Autobranchia</taxon>
        <taxon>Heteroconchia</taxon>
        <taxon>Palaeoheterodonta</taxon>
        <taxon>Unionida</taxon>
        <taxon>Unionoidea</taxon>
        <taxon>Unionidae</taxon>
        <taxon>Ambleminae</taxon>
        <taxon>Lampsilini</taxon>
        <taxon>Potamilus</taxon>
    </lineage>
</organism>
<name>A0AAE0RN12_9BIVA</name>
<reference evidence="2" key="2">
    <citation type="journal article" date="2021" name="Genome Biol. Evol.">
        <title>Developing a high-quality reference genome for a parasitic bivalve with doubly uniparental inheritance (Bivalvia: Unionida).</title>
        <authorList>
            <person name="Smith C.H."/>
        </authorList>
    </citation>
    <scope>NUCLEOTIDE SEQUENCE</scope>
    <source>
        <strain evidence="2">CHS0354</strain>
        <tissue evidence="2">Mantle</tissue>
    </source>
</reference>
<proteinExistence type="predicted"/>
<reference evidence="2" key="1">
    <citation type="journal article" date="2021" name="Genome Biol. Evol.">
        <title>A High-Quality Reference Genome for a Parasitic Bivalve with Doubly Uniparental Inheritance (Bivalvia: Unionida).</title>
        <authorList>
            <person name="Smith C.H."/>
        </authorList>
    </citation>
    <scope>NUCLEOTIDE SEQUENCE</scope>
    <source>
        <strain evidence="2">CHS0354</strain>
    </source>
</reference>
<evidence type="ECO:0008006" key="4">
    <source>
        <dbReference type="Google" id="ProtNLM"/>
    </source>
</evidence>
<feature type="non-terminal residue" evidence="2">
    <location>
        <position position="60"/>
    </location>
</feature>
<keyword evidence="1" id="KW-0732">Signal</keyword>
<comment type="caution">
    <text evidence="2">The sequence shown here is derived from an EMBL/GenBank/DDBJ whole genome shotgun (WGS) entry which is preliminary data.</text>
</comment>
<gene>
    <name evidence="2" type="ORF">CHS0354_026742</name>
</gene>
<dbReference type="Proteomes" id="UP001195483">
    <property type="component" value="Unassembled WGS sequence"/>
</dbReference>
<dbReference type="EMBL" id="JAEAOA010001595">
    <property type="protein sequence ID" value="KAK3576409.1"/>
    <property type="molecule type" value="Genomic_DNA"/>
</dbReference>
<evidence type="ECO:0000256" key="1">
    <source>
        <dbReference type="SAM" id="SignalP"/>
    </source>
</evidence>
<reference evidence="2" key="3">
    <citation type="submission" date="2023-05" db="EMBL/GenBank/DDBJ databases">
        <authorList>
            <person name="Smith C.H."/>
        </authorList>
    </citation>
    <scope>NUCLEOTIDE SEQUENCE</scope>
    <source>
        <strain evidence="2">CHS0354</strain>
        <tissue evidence="2">Mantle</tissue>
    </source>
</reference>
<feature type="chain" id="PRO_5042096731" description="Interleukin-4" evidence="1">
    <location>
        <begin position="20"/>
        <end position="60"/>
    </location>
</feature>
<dbReference type="AlphaFoldDB" id="A0AAE0RN12"/>
<accession>A0AAE0RN12</accession>
<evidence type="ECO:0000313" key="2">
    <source>
        <dbReference type="EMBL" id="KAK3576409.1"/>
    </source>
</evidence>
<sequence length="60" mass="6630">MLWTELVSLILIVTRAVSGQFQCIPTDPCLANILSRLETLESLIKMQPSLIKAPTSMSVQ</sequence>
<feature type="signal peptide" evidence="1">
    <location>
        <begin position="1"/>
        <end position="19"/>
    </location>
</feature>
<keyword evidence="3" id="KW-1185">Reference proteome</keyword>
<evidence type="ECO:0000313" key="3">
    <source>
        <dbReference type="Proteomes" id="UP001195483"/>
    </source>
</evidence>